<evidence type="ECO:0000256" key="3">
    <source>
        <dbReference type="ARBA" id="ARBA00023015"/>
    </source>
</evidence>
<gene>
    <name evidence="7" type="ORF">BGT96224V316_LOCUS703</name>
</gene>
<evidence type="ECO:0000256" key="6">
    <source>
        <dbReference type="ARBA" id="ARBA00023242"/>
    </source>
</evidence>
<keyword evidence="8" id="KW-1185">Reference proteome</keyword>
<organism evidence="7 8">
    <name type="scientific">Blumeria graminis f. sp. tritici</name>
    <dbReference type="NCBI Taxonomy" id="62690"/>
    <lineage>
        <taxon>Eukaryota</taxon>
        <taxon>Fungi</taxon>
        <taxon>Dikarya</taxon>
        <taxon>Ascomycota</taxon>
        <taxon>Pezizomycotina</taxon>
        <taxon>Leotiomycetes</taxon>
        <taxon>Erysiphales</taxon>
        <taxon>Erysiphaceae</taxon>
        <taxon>Blumeria</taxon>
    </lineage>
</organism>
<dbReference type="EMBL" id="LR026985">
    <property type="protein sequence ID" value="VCU39444.1"/>
    <property type="molecule type" value="Genomic_DNA"/>
</dbReference>
<keyword evidence="3" id="KW-0805">Transcription regulation</keyword>
<keyword evidence="2" id="KW-0862">Zinc</keyword>
<dbReference type="GO" id="GO:0005634">
    <property type="term" value="C:nucleus"/>
    <property type="evidence" value="ECO:0007669"/>
    <property type="project" value="UniProtKB-SubCell"/>
</dbReference>
<keyword evidence="5" id="KW-0804">Transcription</keyword>
<dbReference type="InterPro" id="IPR051711">
    <property type="entry name" value="Stress_Response_Reg"/>
</dbReference>
<dbReference type="Proteomes" id="UP000324639">
    <property type="component" value="Chromosome Bgt_-02"/>
</dbReference>
<dbReference type="PANTHER" id="PTHR47540:SF1">
    <property type="entry name" value="ACTIVATOR OF STRESS GENES 1-RELATED"/>
    <property type="match status" value="1"/>
</dbReference>
<comment type="subcellular location">
    <subcellularLocation>
        <location evidence="1">Nucleus</location>
    </subcellularLocation>
</comment>
<dbReference type="GO" id="GO:0043565">
    <property type="term" value="F:sequence-specific DNA binding"/>
    <property type="evidence" value="ECO:0007669"/>
    <property type="project" value="TreeGrafter"/>
</dbReference>
<keyword evidence="4" id="KW-0238">DNA-binding</keyword>
<accession>A0A9X9PR52</accession>
<dbReference type="AlphaFoldDB" id="A0A9X9PR52"/>
<dbReference type="PANTHER" id="PTHR47540">
    <property type="entry name" value="THIAMINE REPRESSIBLE GENES REGULATORY PROTEIN THI5"/>
    <property type="match status" value="1"/>
</dbReference>
<evidence type="ECO:0000256" key="4">
    <source>
        <dbReference type="ARBA" id="ARBA00023125"/>
    </source>
</evidence>
<evidence type="ECO:0000256" key="1">
    <source>
        <dbReference type="ARBA" id="ARBA00004123"/>
    </source>
</evidence>
<reference evidence="7 8" key="1">
    <citation type="submission" date="2018-08" db="EMBL/GenBank/DDBJ databases">
        <authorList>
            <person name="Muller C M."/>
        </authorList>
    </citation>
    <scope>NUCLEOTIDE SEQUENCE [LARGE SCALE GENOMIC DNA]</scope>
</reference>
<protein>
    <submittedName>
        <fullName evidence="7">Bgt-1218</fullName>
    </submittedName>
</protein>
<evidence type="ECO:0000313" key="8">
    <source>
        <dbReference type="Proteomes" id="UP000324639"/>
    </source>
</evidence>
<keyword evidence="6" id="KW-0539">Nucleus</keyword>
<evidence type="ECO:0000313" key="7">
    <source>
        <dbReference type="EMBL" id="VCU39444.1"/>
    </source>
</evidence>
<proteinExistence type="predicted"/>
<evidence type="ECO:0000256" key="5">
    <source>
        <dbReference type="ARBA" id="ARBA00023163"/>
    </source>
</evidence>
<dbReference type="GO" id="GO:0045944">
    <property type="term" value="P:positive regulation of transcription by RNA polymerase II"/>
    <property type="evidence" value="ECO:0007669"/>
    <property type="project" value="TreeGrafter"/>
</dbReference>
<evidence type="ECO:0000256" key="2">
    <source>
        <dbReference type="ARBA" id="ARBA00022833"/>
    </source>
</evidence>
<dbReference type="CDD" id="cd12148">
    <property type="entry name" value="fungal_TF_MHR"/>
    <property type="match status" value="1"/>
</dbReference>
<sequence>MVGTQNHSETVSWEICGDLSGVDVLQHIREYVNDVLSVYNITISSDSCPDMSSSDSSSILFARPGDNLSCLGDLPPFETAKEVCEAAFGETSILYRFIDTPAFYLMLAELYTLPGDNPMGRNNEFINLLFSILALGIYVQNKRHSKRNRSGDGMSETRIDQGRKYFSCARSAIDISDCGTIPQLQTILFLILYLQSTADLDVCYSYI</sequence>
<name>A0A9X9PR52_BLUGR</name>